<evidence type="ECO:0000313" key="2">
    <source>
        <dbReference type="Proteomes" id="UP001059597"/>
    </source>
</evidence>
<dbReference type="Proteomes" id="UP001059597">
    <property type="component" value="Plasmid SNP1"/>
</dbReference>
<dbReference type="InterPro" id="IPR046164">
    <property type="entry name" value="DUF6166"/>
</dbReference>
<dbReference type="Pfam" id="PF19663">
    <property type="entry name" value="DUF6166"/>
    <property type="match status" value="1"/>
</dbReference>
<dbReference type="RefSeq" id="WP_261958345.1">
    <property type="nucleotide sequence ID" value="NZ_AP026074.1"/>
</dbReference>
<proteinExistence type="predicted"/>
<reference evidence="1" key="1">
    <citation type="submission" date="2022-06" db="EMBL/GenBank/DDBJ databases">
        <title>Complete genome sequence of Streptomyces nigrescens HEK616.</title>
        <authorList>
            <person name="Asamizu S."/>
            <person name="Onaka H."/>
        </authorList>
    </citation>
    <scope>NUCLEOTIDE SEQUENCE</scope>
    <source>
        <strain evidence="1">HEK616</strain>
        <plasmid evidence="1">SNP1</plasmid>
    </source>
</reference>
<sequence>MTDEDCTYHGIARTEEAAARLIVEKPENGPTERRNVQVLRELKPTDEEEFGGFGWGYNGSGTSRVAAAIIADALDLRDAEKSGLGFPGWPQDDTLIELREDFCTEVLSQLTDEWRLRRSVVLRWIHSWHVQHGIVKLPEAISALEGSPA</sequence>
<organism evidence="1 2">
    <name type="scientific">Streptomyces nigrescens</name>
    <dbReference type="NCBI Taxonomy" id="1920"/>
    <lineage>
        <taxon>Bacteria</taxon>
        <taxon>Bacillati</taxon>
        <taxon>Actinomycetota</taxon>
        <taxon>Actinomycetes</taxon>
        <taxon>Kitasatosporales</taxon>
        <taxon>Streptomycetaceae</taxon>
        <taxon>Streptomyces</taxon>
    </lineage>
</organism>
<dbReference type="EMBL" id="AP026074">
    <property type="protein sequence ID" value="BDM74930.1"/>
    <property type="molecule type" value="Genomic_DNA"/>
</dbReference>
<evidence type="ECO:0000313" key="1">
    <source>
        <dbReference type="EMBL" id="BDM74930.1"/>
    </source>
</evidence>
<gene>
    <name evidence="1" type="ORF">HEK616_84170</name>
</gene>
<keyword evidence="2" id="KW-1185">Reference proteome</keyword>
<name>A0ABM8A861_STRNI</name>
<geneLocation type="plasmid" evidence="1 2">
    <name>SNP1</name>
</geneLocation>
<protein>
    <submittedName>
        <fullName evidence="1">Uncharacterized protein</fullName>
    </submittedName>
</protein>
<accession>A0ABM8A861</accession>
<keyword evidence="1" id="KW-0614">Plasmid</keyword>